<comment type="caution">
    <text evidence="3">The sequence shown here is derived from an EMBL/GenBank/DDBJ whole genome shotgun (WGS) entry which is preliminary data.</text>
</comment>
<evidence type="ECO:0000313" key="4">
    <source>
        <dbReference type="Proteomes" id="UP000530514"/>
    </source>
</evidence>
<evidence type="ECO:0000259" key="2">
    <source>
        <dbReference type="Pfam" id="PF22725"/>
    </source>
</evidence>
<keyword evidence="4" id="KW-1185">Reference proteome</keyword>
<dbReference type="PANTHER" id="PTHR43708">
    <property type="entry name" value="CONSERVED EXPRESSED OXIDOREDUCTASE (EUROFUNG)"/>
    <property type="match status" value="1"/>
</dbReference>
<feature type="domain" description="GFO/IDH/MocA-like oxidoreductase" evidence="2">
    <location>
        <begin position="132"/>
        <end position="278"/>
    </location>
</feature>
<evidence type="ECO:0000313" key="3">
    <source>
        <dbReference type="EMBL" id="MBA4543608.1"/>
    </source>
</evidence>
<dbReference type="SUPFAM" id="SSF51735">
    <property type="entry name" value="NAD(P)-binding Rossmann-fold domains"/>
    <property type="match status" value="1"/>
</dbReference>
<gene>
    <name evidence="3" type="ORF">H1164_11970</name>
</gene>
<dbReference type="Gene3D" id="3.40.50.720">
    <property type="entry name" value="NAD(P)-binding Rossmann-like Domain"/>
    <property type="match status" value="1"/>
</dbReference>
<sequence length="386" mass="43564">MAKIKTGIIGTGFSAQSHMEALSRVSDAEVIAIASRNREKAEALAERYGIKKAYGRYEDLIHDPEVEVIHNCTANHLHFSLNKMILEAGKHLLSEKPLAISSEESAELAQLAEQKKKVHGVCFNYRHYPMVEEARQAIQSGHLGEIQLVFGGYLQDWLLYPTDYNWRLDPEKNGPSRAMADIGSHWCDTVQHVLGHKVTEVFADLKTVHPIRKKPKRDVETFHQPAEADVEDVRVTTEDCGVVLVHFANGALGSFTISQVNAGRKNKLFFEIAGTKSALAWDQEKPNELWQGFRNEANRHLLRDPALLSGSAASLAHYPGGHQEGWPDGLKNLLIRFYQSVQMANRGEDWKRSRTFADFHDGHQIMKIIDAILKSDREKRWVTVSE</sequence>
<organism evidence="3 4">
    <name type="scientific">Thermoactinomyces daqus</name>
    <dbReference type="NCBI Taxonomy" id="1329516"/>
    <lineage>
        <taxon>Bacteria</taxon>
        <taxon>Bacillati</taxon>
        <taxon>Bacillota</taxon>
        <taxon>Bacilli</taxon>
        <taxon>Bacillales</taxon>
        <taxon>Thermoactinomycetaceae</taxon>
        <taxon>Thermoactinomyces</taxon>
    </lineage>
</organism>
<reference evidence="3 4" key="1">
    <citation type="submission" date="2020-07" db="EMBL/GenBank/DDBJ databases">
        <authorList>
            <person name="Feng H."/>
        </authorList>
    </citation>
    <scope>NUCLEOTIDE SEQUENCE [LARGE SCALE GENOMIC DNA]</scope>
    <source>
        <strain evidence="4">s-11</strain>
    </source>
</reference>
<dbReference type="GO" id="GO:0000166">
    <property type="term" value="F:nucleotide binding"/>
    <property type="evidence" value="ECO:0007669"/>
    <property type="project" value="InterPro"/>
</dbReference>
<dbReference type="Pfam" id="PF01408">
    <property type="entry name" value="GFO_IDH_MocA"/>
    <property type="match status" value="1"/>
</dbReference>
<dbReference type="Proteomes" id="UP000530514">
    <property type="component" value="Unassembled WGS sequence"/>
</dbReference>
<protein>
    <submittedName>
        <fullName evidence="3">Gfo/Idh/MocA family oxidoreductase</fullName>
    </submittedName>
</protein>
<dbReference type="OrthoDB" id="9815825at2"/>
<dbReference type="InterPro" id="IPR055170">
    <property type="entry name" value="GFO_IDH_MocA-like_dom"/>
</dbReference>
<dbReference type="Gene3D" id="3.30.360.10">
    <property type="entry name" value="Dihydrodipicolinate Reductase, domain 2"/>
    <property type="match status" value="1"/>
</dbReference>
<evidence type="ECO:0000259" key="1">
    <source>
        <dbReference type="Pfam" id="PF01408"/>
    </source>
</evidence>
<dbReference type="EMBL" id="JACEIP010000018">
    <property type="protein sequence ID" value="MBA4543608.1"/>
    <property type="molecule type" value="Genomic_DNA"/>
</dbReference>
<dbReference type="RefSeq" id="WP_033101574.1">
    <property type="nucleotide sequence ID" value="NZ_JACEIP010000018.1"/>
</dbReference>
<dbReference type="InterPro" id="IPR036291">
    <property type="entry name" value="NAD(P)-bd_dom_sf"/>
</dbReference>
<dbReference type="AlphaFoldDB" id="A0A7W1XBP6"/>
<name>A0A7W1XBP6_9BACL</name>
<dbReference type="Pfam" id="PF22725">
    <property type="entry name" value="GFO_IDH_MocA_C3"/>
    <property type="match status" value="1"/>
</dbReference>
<dbReference type="InterPro" id="IPR000683">
    <property type="entry name" value="Gfo/Idh/MocA-like_OxRdtase_N"/>
</dbReference>
<feature type="domain" description="Gfo/Idh/MocA-like oxidoreductase N-terminal" evidence="1">
    <location>
        <begin position="4"/>
        <end position="121"/>
    </location>
</feature>
<dbReference type="PANTHER" id="PTHR43708:SF3">
    <property type="entry name" value="OXIDOREDUCTASE"/>
    <property type="match status" value="1"/>
</dbReference>
<dbReference type="InterPro" id="IPR051317">
    <property type="entry name" value="Gfo/Idh/MocA_oxidoreduct"/>
</dbReference>
<dbReference type="SUPFAM" id="SSF55347">
    <property type="entry name" value="Glyceraldehyde-3-phosphate dehydrogenase-like, C-terminal domain"/>
    <property type="match status" value="1"/>
</dbReference>
<proteinExistence type="predicted"/>
<accession>A0A7W1XBP6</accession>